<organism evidence="7 8">
    <name type="scientific">Ornithinimicrobium tianjinense</name>
    <dbReference type="NCBI Taxonomy" id="1195761"/>
    <lineage>
        <taxon>Bacteria</taxon>
        <taxon>Bacillati</taxon>
        <taxon>Actinomycetota</taxon>
        <taxon>Actinomycetes</taxon>
        <taxon>Micrococcales</taxon>
        <taxon>Ornithinimicrobiaceae</taxon>
        <taxon>Ornithinimicrobium</taxon>
    </lineage>
</organism>
<gene>
    <name evidence="7" type="ORF">GCM10011366_22880</name>
</gene>
<comment type="subcellular location">
    <subcellularLocation>
        <location evidence="1">Membrane</location>
        <topology evidence="1">Multi-pass membrane protein</topology>
    </subcellularLocation>
</comment>
<feature type="domain" description="ABC-2 type transporter transmembrane" evidence="6">
    <location>
        <begin position="172"/>
        <end position="365"/>
    </location>
</feature>
<protein>
    <recommendedName>
        <fullName evidence="6">ABC-2 type transporter transmembrane domain-containing protein</fullName>
    </recommendedName>
</protein>
<keyword evidence="4 5" id="KW-0472">Membrane</keyword>
<feature type="transmembrane region" description="Helical" evidence="5">
    <location>
        <begin position="21"/>
        <end position="43"/>
    </location>
</feature>
<dbReference type="Pfam" id="PF12698">
    <property type="entry name" value="ABC2_membrane_3"/>
    <property type="match status" value="1"/>
</dbReference>
<dbReference type="PANTHER" id="PTHR43471">
    <property type="entry name" value="ABC TRANSPORTER PERMEASE"/>
    <property type="match status" value="1"/>
</dbReference>
<keyword evidence="8" id="KW-1185">Reference proteome</keyword>
<dbReference type="AlphaFoldDB" id="A0A917BQ09"/>
<evidence type="ECO:0000256" key="5">
    <source>
        <dbReference type="SAM" id="Phobius"/>
    </source>
</evidence>
<evidence type="ECO:0000256" key="2">
    <source>
        <dbReference type="ARBA" id="ARBA00022692"/>
    </source>
</evidence>
<comment type="caution">
    <text evidence="7">The sequence shown here is derived from an EMBL/GenBank/DDBJ whole genome shotgun (WGS) entry which is preliminary data.</text>
</comment>
<keyword evidence="3 5" id="KW-1133">Transmembrane helix</keyword>
<reference evidence="7" key="2">
    <citation type="submission" date="2020-09" db="EMBL/GenBank/DDBJ databases">
        <authorList>
            <person name="Sun Q."/>
            <person name="Zhou Y."/>
        </authorList>
    </citation>
    <scope>NUCLEOTIDE SEQUENCE</scope>
    <source>
        <strain evidence="7">CGMCC 1.12160</strain>
    </source>
</reference>
<dbReference type="InterPro" id="IPR013525">
    <property type="entry name" value="ABC2_TM"/>
</dbReference>
<accession>A0A917BQ09</accession>
<feature type="transmembrane region" description="Helical" evidence="5">
    <location>
        <begin position="346"/>
        <end position="365"/>
    </location>
</feature>
<dbReference type="Proteomes" id="UP000605670">
    <property type="component" value="Unassembled WGS sequence"/>
</dbReference>
<keyword evidence="2 5" id="KW-0812">Transmembrane</keyword>
<dbReference type="GO" id="GO:0016020">
    <property type="term" value="C:membrane"/>
    <property type="evidence" value="ECO:0007669"/>
    <property type="project" value="UniProtKB-SubCell"/>
</dbReference>
<proteinExistence type="predicted"/>
<reference evidence="7" key="1">
    <citation type="journal article" date="2014" name="Int. J. Syst. Evol. Microbiol.">
        <title>Complete genome sequence of Corynebacterium casei LMG S-19264T (=DSM 44701T), isolated from a smear-ripened cheese.</title>
        <authorList>
            <consortium name="US DOE Joint Genome Institute (JGI-PGF)"/>
            <person name="Walter F."/>
            <person name="Albersmeier A."/>
            <person name="Kalinowski J."/>
            <person name="Ruckert C."/>
        </authorList>
    </citation>
    <scope>NUCLEOTIDE SEQUENCE</scope>
    <source>
        <strain evidence="7">CGMCC 1.12160</strain>
    </source>
</reference>
<feature type="transmembrane region" description="Helical" evidence="5">
    <location>
        <begin position="267"/>
        <end position="287"/>
    </location>
</feature>
<evidence type="ECO:0000256" key="4">
    <source>
        <dbReference type="ARBA" id="ARBA00023136"/>
    </source>
</evidence>
<evidence type="ECO:0000259" key="6">
    <source>
        <dbReference type="Pfam" id="PF12698"/>
    </source>
</evidence>
<evidence type="ECO:0000256" key="1">
    <source>
        <dbReference type="ARBA" id="ARBA00004141"/>
    </source>
</evidence>
<dbReference type="RefSeq" id="WP_188430859.1">
    <property type="nucleotide sequence ID" value="NZ_BAABKH010000003.1"/>
</dbReference>
<dbReference type="GO" id="GO:0140359">
    <property type="term" value="F:ABC-type transporter activity"/>
    <property type="evidence" value="ECO:0007669"/>
    <property type="project" value="InterPro"/>
</dbReference>
<feature type="transmembrane region" description="Helical" evidence="5">
    <location>
        <begin position="299"/>
        <end position="326"/>
    </location>
</feature>
<feature type="transmembrane region" description="Helical" evidence="5">
    <location>
        <begin position="169"/>
        <end position="194"/>
    </location>
</feature>
<evidence type="ECO:0000313" key="8">
    <source>
        <dbReference type="Proteomes" id="UP000605670"/>
    </source>
</evidence>
<feature type="transmembrane region" description="Helical" evidence="5">
    <location>
        <begin position="223"/>
        <end position="247"/>
    </location>
</feature>
<evidence type="ECO:0000313" key="7">
    <source>
        <dbReference type="EMBL" id="GGF54443.1"/>
    </source>
</evidence>
<name>A0A917BQ09_9MICO</name>
<dbReference type="EMBL" id="BMEM01000003">
    <property type="protein sequence ID" value="GGF54443.1"/>
    <property type="molecule type" value="Genomic_DNA"/>
</dbReference>
<evidence type="ECO:0000256" key="3">
    <source>
        <dbReference type="ARBA" id="ARBA00022989"/>
    </source>
</evidence>
<sequence>MNRAWSVVALREIMVRLRDRNFLMSTGFTLVFLLGAILAQQFFGNRAMSYDIGVEGPEGARIVAQAQELARAEDPEVRLTSTELGDAAAVEEAARVDDVDYGLLATADGWELVDEGPTAGDLQMLVGEVVREDALGRNAEAAGTDLESLLAGSAVTARDLAEGDGGSTFLAFVLGLVFAMLFYMSSLLFGMQIASSVVEEKQSRLVEILAAAIPVRTLLLGKVVGNTVLALGQLVLIVAVGLVGLAFTDYDVALPGLAGGIAWYVPFFVVGFLALACIWAAAGSLASRTEDLQSTTMPLTMLLVVVFVVSLNLEGVWRVVASYVPITSTILMPMRVLEGEAAWWEPWVALVVVLAFSLVTVRLGARLYQRSLLHTSGALSWRRAMTLTD</sequence>